<feature type="transmembrane region" description="Helical" evidence="6">
    <location>
        <begin position="251"/>
        <end position="274"/>
    </location>
</feature>
<evidence type="ECO:0000256" key="4">
    <source>
        <dbReference type="ARBA" id="ARBA00022989"/>
    </source>
</evidence>
<evidence type="ECO:0000313" key="8">
    <source>
        <dbReference type="Proteomes" id="UP000278222"/>
    </source>
</evidence>
<dbReference type="Pfam" id="PF02653">
    <property type="entry name" value="BPD_transp_2"/>
    <property type="match status" value="1"/>
</dbReference>
<proteinExistence type="predicted"/>
<dbReference type="GO" id="GO:0015658">
    <property type="term" value="F:branched-chain amino acid transmembrane transporter activity"/>
    <property type="evidence" value="ECO:0007669"/>
    <property type="project" value="InterPro"/>
</dbReference>
<protein>
    <submittedName>
        <fullName evidence="7">Amino acid/amide ABC transporter membrane protein 2 (HAAT family)</fullName>
    </submittedName>
</protein>
<dbReference type="PANTHER" id="PTHR30482">
    <property type="entry name" value="HIGH-AFFINITY BRANCHED-CHAIN AMINO ACID TRANSPORT SYSTEM PERMEASE"/>
    <property type="match status" value="1"/>
</dbReference>
<comment type="caution">
    <text evidence="7">The sequence shown here is derived from an EMBL/GenBank/DDBJ whole genome shotgun (WGS) entry which is preliminary data.</text>
</comment>
<keyword evidence="3 6" id="KW-0812">Transmembrane</keyword>
<keyword evidence="4 6" id="KW-1133">Transmembrane helix</keyword>
<evidence type="ECO:0000256" key="5">
    <source>
        <dbReference type="ARBA" id="ARBA00023136"/>
    </source>
</evidence>
<feature type="transmembrane region" description="Helical" evidence="6">
    <location>
        <begin position="147"/>
        <end position="179"/>
    </location>
</feature>
<dbReference type="AlphaFoldDB" id="A0A3N1LYP0"/>
<dbReference type="OrthoDB" id="9804361at2"/>
<dbReference type="GO" id="GO:0005886">
    <property type="term" value="C:plasma membrane"/>
    <property type="evidence" value="ECO:0007669"/>
    <property type="project" value="UniProtKB-SubCell"/>
</dbReference>
<evidence type="ECO:0000256" key="3">
    <source>
        <dbReference type="ARBA" id="ARBA00022692"/>
    </source>
</evidence>
<name>A0A3N1LYP0_9PROT</name>
<evidence type="ECO:0000256" key="2">
    <source>
        <dbReference type="ARBA" id="ARBA00022475"/>
    </source>
</evidence>
<organism evidence="7 8">
    <name type="scientific">Stella humosa</name>
    <dbReference type="NCBI Taxonomy" id="94"/>
    <lineage>
        <taxon>Bacteria</taxon>
        <taxon>Pseudomonadati</taxon>
        <taxon>Pseudomonadota</taxon>
        <taxon>Alphaproteobacteria</taxon>
        <taxon>Rhodospirillales</taxon>
        <taxon>Stellaceae</taxon>
        <taxon>Stella</taxon>
    </lineage>
</organism>
<feature type="transmembrane region" description="Helical" evidence="6">
    <location>
        <begin position="213"/>
        <end position="239"/>
    </location>
</feature>
<reference evidence="7 8" key="1">
    <citation type="submission" date="2018-11" db="EMBL/GenBank/DDBJ databases">
        <title>Genomic Encyclopedia of Type Strains, Phase IV (KMG-IV): sequencing the most valuable type-strain genomes for metagenomic binning, comparative biology and taxonomic classification.</title>
        <authorList>
            <person name="Goeker M."/>
        </authorList>
    </citation>
    <scope>NUCLEOTIDE SEQUENCE [LARGE SCALE GENOMIC DNA]</scope>
    <source>
        <strain evidence="7 8">DSM 5900</strain>
    </source>
</reference>
<evidence type="ECO:0000256" key="1">
    <source>
        <dbReference type="ARBA" id="ARBA00004651"/>
    </source>
</evidence>
<evidence type="ECO:0000313" key="7">
    <source>
        <dbReference type="EMBL" id="ROQ00344.1"/>
    </source>
</evidence>
<comment type="subcellular location">
    <subcellularLocation>
        <location evidence="1">Cell membrane</location>
        <topology evidence="1">Multi-pass membrane protein</topology>
    </subcellularLocation>
</comment>
<dbReference type="EMBL" id="RJKX01000013">
    <property type="protein sequence ID" value="ROQ00344.1"/>
    <property type="molecule type" value="Genomic_DNA"/>
</dbReference>
<keyword evidence="5 6" id="KW-0472">Membrane</keyword>
<dbReference type="Proteomes" id="UP000278222">
    <property type="component" value="Unassembled WGS sequence"/>
</dbReference>
<evidence type="ECO:0000256" key="6">
    <source>
        <dbReference type="SAM" id="Phobius"/>
    </source>
</evidence>
<feature type="transmembrane region" description="Helical" evidence="6">
    <location>
        <begin position="36"/>
        <end position="59"/>
    </location>
</feature>
<sequence>MSYPGMPRALRDLAILIAIAVALRFALPSVSLATEVLIFAIAVSGCTLLLGYAGLMSFGQSVFFGGGSYLTAFAMKGLGLTLLPALAAGAVSGAVLAGIIGLFAIRKRGVYFVMLTLAFSQVAYFVILAFGHVTGGENGMTDVPRPALVLAGHTVSALATPGAFYVVTATVFCLVFVALGRLVRSPFGAVVVALRENDTRAEALGFNVLQYKWATFVVAGAVTGLAGALHAMFIGYVPLNNIEFEMSERIVIMAILGGTGSFYGAFLGALIYNVAADVLSSIWPRWLFGVGVTLIAVVLLLRGGAWSGVEIVLRRLSGRGGRP</sequence>
<gene>
    <name evidence="7" type="ORF">EDC65_2140</name>
</gene>
<dbReference type="InterPro" id="IPR043428">
    <property type="entry name" value="LivM-like"/>
</dbReference>
<dbReference type="PANTHER" id="PTHR30482:SF17">
    <property type="entry name" value="ABC TRANSPORTER ATP-BINDING PROTEIN"/>
    <property type="match status" value="1"/>
</dbReference>
<keyword evidence="2" id="KW-1003">Cell membrane</keyword>
<feature type="transmembrane region" description="Helical" evidence="6">
    <location>
        <begin position="111"/>
        <end position="135"/>
    </location>
</feature>
<feature type="transmembrane region" description="Helical" evidence="6">
    <location>
        <begin position="286"/>
        <end position="313"/>
    </location>
</feature>
<dbReference type="InterPro" id="IPR001851">
    <property type="entry name" value="ABC_transp_permease"/>
</dbReference>
<dbReference type="CDD" id="cd06581">
    <property type="entry name" value="TM_PBP1_LivM_like"/>
    <property type="match status" value="1"/>
</dbReference>
<keyword evidence="8" id="KW-1185">Reference proteome</keyword>
<feature type="transmembrane region" description="Helical" evidence="6">
    <location>
        <begin position="80"/>
        <end position="105"/>
    </location>
</feature>
<accession>A0A3N1LYP0</accession>